<dbReference type="Proteomes" id="UP000789595">
    <property type="component" value="Unassembled WGS sequence"/>
</dbReference>
<name>A0A8J2SZH7_9STRA</name>
<sequence length="138" mass="15541">MLRDVYSGRLKLHGEEHEQTAIAANNYAASLLTLKRHEEAKALYRKTIPVARRVSGKNDEELTLKLGWNYADALYTDPDATLDDIREAVRTLEDLERTTRRVLGGAHPFATGIVDALRQSRATLRAREAGKSVVFEYT</sequence>
<proteinExistence type="predicted"/>
<dbReference type="SUPFAM" id="SSF48452">
    <property type="entry name" value="TPR-like"/>
    <property type="match status" value="1"/>
</dbReference>
<dbReference type="AlphaFoldDB" id="A0A8J2SZH7"/>
<organism evidence="1 2">
    <name type="scientific">Pelagomonas calceolata</name>
    <dbReference type="NCBI Taxonomy" id="35677"/>
    <lineage>
        <taxon>Eukaryota</taxon>
        <taxon>Sar</taxon>
        <taxon>Stramenopiles</taxon>
        <taxon>Ochrophyta</taxon>
        <taxon>Pelagophyceae</taxon>
        <taxon>Pelagomonadales</taxon>
        <taxon>Pelagomonadaceae</taxon>
        <taxon>Pelagomonas</taxon>
    </lineage>
</organism>
<comment type="caution">
    <text evidence="1">The sequence shown here is derived from an EMBL/GenBank/DDBJ whole genome shotgun (WGS) entry which is preliminary data.</text>
</comment>
<dbReference type="InterPro" id="IPR011990">
    <property type="entry name" value="TPR-like_helical_dom_sf"/>
</dbReference>
<evidence type="ECO:0000313" key="1">
    <source>
        <dbReference type="EMBL" id="CAH0378623.1"/>
    </source>
</evidence>
<dbReference type="EMBL" id="CAKKNE010000006">
    <property type="protein sequence ID" value="CAH0378623.1"/>
    <property type="molecule type" value="Genomic_DNA"/>
</dbReference>
<dbReference type="Pfam" id="PF13424">
    <property type="entry name" value="TPR_12"/>
    <property type="match status" value="1"/>
</dbReference>
<dbReference type="Gene3D" id="1.25.40.10">
    <property type="entry name" value="Tetratricopeptide repeat domain"/>
    <property type="match status" value="1"/>
</dbReference>
<protein>
    <recommendedName>
        <fullName evidence="3">Tetratricopeptide repeat protein</fullName>
    </recommendedName>
</protein>
<reference evidence="1" key="1">
    <citation type="submission" date="2021-11" db="EMBL/GenBank/DDBJ databases">
        <authorList>
            <consortium name="Genoscope - CEA"/>
            <person name="William W."/>
        </authorList>
    </citation>
    <scope>NUCLEOTIDE SEQUENCE</scope>
</reference>
<evidence type="ECO:0008006" key="3">
    <source>
        <dbReference type="Google" id="ProtNLM"/>
    </source>
</evidence>
<keyword evidence="2" id="KW-1185">Reference proteome</keyword>
<accession>A0A8J2SZH7</accession>
<gene>
    <name evidence="1" type="ORF">PECAL_6P02160</name>
</gene>
<evidence type="ECO:0000313" key="2">
    <source>
        <dbReference type="Proteomes" id="UP000789595"/>
    </source>
</evidence>